<sequence>MLTIVCALVGVKGSAFSVDVDENKLVDHLKDKIAEKQKLDIVASELQLFLAKKDDAWLPDDDPVAQQLEEGNTDDDEIKKMRGGGRMMATRGIQEWMDDKNMPPPQRRQIHVLVVVPEGARGAEATTPLTAEQTKMAVNEVLEERDRKRSEYSISTCPRSKETLLKQQLDLEYSAVPVNEVFDDSIHGYQWSALPEKHPDQRKAYMKYVDEHLRDALISRRKQKDFLKDVAGKRDLLDCDDRNRLPFKVKGTADMMIIDELANRMDDVFAGLRFVIEVKKDRPSYNERWQLLLELVVADLKSEGRCAPVGLLTNLNDYWYFLWFTTDNKIARMVLTCPANGFKTMKEILKERSGPKRDGHFPMQVAGSPLPLKRQKLLKSAIGRDDAAAEMLERYELMSDELSPKFLQERRMDYAFHLISQMPIHSSMYS</sequence>
<keyword evidence="6" id="KW-1185">Reference proteome</keyword>
<dbReference type="GO" id="GO:0043657">
    <property type="term" value="C:host cell"/>
    <property type="evidence" value="ECO:0007669"/>
    <property type="project" value="UniProtKB-SubCell"/>
</dbReference>
<reference evidence="5" key="1">
    <citation type="submission" date="2023-08" db="EMBL/GenBank/DDBJ databases">
        <title>Reference Genome Resource for the Citrus Pathogen Phytophthora citrophthora.</title>
        <authorList>
            <person name="Moller H."/>
            <person name="Coetzee B."/>
            <person name="Rose L.J."/>
            <person name="Van Niekerk J.M."/>
        </authorList>
    </citation>
    <scope>NUCLEOTIDE SEQUENCE</scope>
    <source>
        <strain evidence="5">STE-U-9442</strain>
    </source>
</reference>
<comment type="caution">
    <text evidence="5">The sequence shown here is derived from an EMBL/GenBank/DDBJ whole genome shotgun (WGS) entry which is preliminary data.</text>
</comment>
<evidence type="ECO:0000256" key="1">
    <source>
        <dbReference type="ARBA" id="ARBA00004340"/>
    </source>
</evidence>
<feature type="domain" description="Crinkler effector protein N-terminal" evidence="4">
    <location>
        <begin position="2"/>
        <end position="115"/>
    </location>
</feature>
<evidence type="ECO:0000313" key="5">
    <source>
        <dbReference type="EMBL" id="KAK1946291.1"/>
    </source>
</evidence>
<keyword evidence="3" id="KW-0964">Secreted</keyword>
<evidence type="ECO:0000256" key="2">
    <source>
        <dbReference type="ARBA" id="ARBA00004613"/>
    </source>
</evidence>
<dbReference type="Proteomes" id="UP001259832">
    <property type="component" value="Unassembled WGS sequence"/>
</dbReference>
<accession>A0AAD9GY92</accession>
<name>A0AAD9GY92_9STRA</name>
<evidence type="ECO:0000259" key="4">
    <source>
        <dbReference type="Pfam" id="PF20147"/>
    </source>
</evidence>
<gene>
    <name evidence="5" type="ORF">P3T76_001844</name>
</gene>
<dbReference type="AlphaFoldDB" id="A0AAD9GY92"/>
<dbReference type="InterPro" id="IPR045379">
    <property type="entry name" value="Crinkler_N"/>
</dbReference>
<proteinExistence type="predicted"/>
<comment type="subcellular location">
    <subcellularLocation>
        <location evidence="1">Host cell</location>
    </subcellularLocation>
    <subcellularLocation>
        <location evidence="2">Secreted</location>
    </subcellularLocation>
</comment>
<dbReference type="EMBL" id="JASMQC010000003">
    <property type="protein sequence ID" value="KAK1946291.1"/>
    <property type="molecule type" value="Genomic_DNA"/>
</dbReference>
<organism evidence="5 6">
    <name type="scientific">Phytophthora citrophthora</name>
    <dbReference type="NCBI Taxonomy" id="4793"/>
    <lineage>
        <taxon>Eukaryota</taxon>
        <taxon>Sar</taxon>
        <taxon>Stramenopiles</taxon>
        <taxon>Oomycota</taxon>
        <taxon>Peronosporomycetes</taxon>
        <taxon>Peronosporales</taxon>
        <taxon>Peronosporaceae</taxon>
        <taxon>Phytophthora</taxon>
    </lineage>
</organism>
<dbReference type="Pfam" id="PF20147">
    <property type="entry name" value="Crinkler"/>
    <property type="match status" value="1"/>
</dbReference>
<dbReference type="GO" id="GO:0005576">
    <property type="term" value="C:extracellular region"/>
    <property type="evidence" value="ECO:0007669"/>
    <property type="project" value="UniProtKB-SubCell"/>
</dbReference>
<evidence type="ECO:0000256" key="3">
    <source>
        <dbReference type="ARBA" id="ARBA00022525"/>
    </source>
</evidence>
<evidence type="ECO:0000313" key="6">
    <source>
        <dbReference type="Proteomes" id="UP001259832"/>
    </source>
</evidence>
<protein>
    <recommendedName>
        <fullName evidence="4">Crinkler effector protein N-terminal domain-containing protein</fullName>
    </recommendedName>
</protein>